<evidence type="ECO:0000256" key="9">
    <source>
        <dbReference type="ARBA" id="ARBA00023098"/>
    </source>
</evidence>
<keyword evidence="12" id="KW-0326">Glycosidase</keyword>
<comment type="catalytic activity">
    <reaction evidence="11">
        <text>an N-acyl-1-beta-D-glucosyl-15-methylhexadecasphing-4-enine + H2O = an N-acyl-15-methylhexadecasphing-4-enine + D-glucose</text>
        <dbReference type="Rhea" id="RHEA:34755"/>
        <dbReference type="ChEBI" id="CHEBI:4167"/>
        <dbReference type="ChEBI" id="CHEBI:15377"/>
        <dbReference type="ChEBI" id="CHEBI:70815"/>
        <dbReference type="ChEBI" id="CHEBI:70846"/>
    </reaction>
    <physiologicalReaction direction="left-to-right" evidence="11">
        <dbReference type="Rhea" id="RHEA:34756"/>
    </physiologicalReaction>
</comment>
<dbReference type="InterPro" id="IPR017853">
    <property type="entry name" value="GH"/>
</dbReference>
<comment type="caution">
    <text evidence="15">The sequence shown here is derived from an EMBL/GenBank/DDBJ whole genome shotgun (WGS) entry which is preliminary data.</text>
</comment>
<keyword evidence="16" id="KW-1185">Reference proteome</keyword>
<dbReference type="GO" id="GO:0016241">
    <property type="term" value="P:regulation of macroautophagy"/>
    <property type="evidence" value="ECO:0007669"/>
    <property type="project" value="UniProtKB-ARBA"/>
</dbReference>
<comment type="pathway">
    <text evidence="2">Lipid metabolism; sphingolipid metabolism.</text>
</comment>
<dbReference type="GO" id="GO:0005774">
    <property type="term" value="C:vacuolar membrane"/>
    <property type="evidence" value="ECO:0007669"/>
    <property type="project" value="UniProtKB-ARBA"/>
</dbReference>
<name>A0AAN9TEI6_9HEMI</name>
<dbReference type="GO" id="GO:0006914">
    <property type="term" value="P:autophagy"/>
    <property type="evidence" value="ECO:0007669"/>
    <property type="project" value="UniProtKB-ARBA"/>
</dbReference>
<evidence type="ECO:0000313" key="15">
    <source>
        <dbReference type="EMBL" id="KAK7586269.1"/>
    </source>
</evidence>
<dbReference type="Pfam" id="PF17189">
    <property type="entry name" value="Glyco_hydro_30C"/>
    <property type="match status" value="1"/>
</dbReference>
<feature type="domain" description="Glycosyl hydrolase family 30 TIM-barrel" evidence="13">
    <location>
        <begin position="94"/>
        <end position="438"/>
    </location>
</feature>
<dbReference type="InterPro" id="IPR033452">
    <property type="entry name" value="GH30_C"/>
</dbReference>
<dbReference type="InterPro" id="IPR033453">
    <property type="entry name" value="Glyco_hydro_30_TIM-barrel"/>
</dbReference>
<evidence type="ECO:0000259" key="14">
    <source>
        <dbReference type="Pfam" id="PF17189"/>
    </source>
</evidence>
<evidence type="ECO:0000256" key="6">
    <source>
        <dbReference type="ARBA" id="ARBA00022729"/>
    </source>
</evidence>
<dbReference type="GO" id="GO:0032006">
    <property type="term" value="P:regulation of TOR signaling"/>
    <property type="evidence" value="ECO:0007669"/>
    <property type="project" value="UniProtKB-ARBA"/>
</dbReference>
<dbReference type="SUPFAM" id="SSF51011">
    <property type="entry name" value="Glycosyl hydrolase domain"/>
    <property type="match status" value="1"/>
</dbReference>
<dbReference type="GO" id="GO:0008202">
    <property type="term" value="P:steroid metabolic process"/>
    <property type="evidence" value="ECO:0007669"/>
    <property type="project" value="UniProtKB-ARBA"/>
</dbReference>
<keyword evidence="6" id="KW-0732">Signal</keyword>
<dbReference type="GO" id="GO:0030163">
    <property type="term" value="P:protein catabolic process"/>
    <property type="evidence" value="ECO:0007669"/>
    <property type="project" value="UniProtKB-ARBA"/>
</dbReference>
<dbReference type="EMBL" id="JBBCAQ010000027">
    <property type="protein sequence ID" value="KAK7586269.1"/>
    <property type="molecule type" value="Genomic_DNA"/>
</dbReference>
<keyword evidence="9 12" id="KW-0443">Lipid metabolism</keyword>
<evidence type="ECO:0000256" key="1">
    <source>
        <dbReference type="ARBA" id="ARBA00001013"/>
    </source>
</evidence>
<evidence type="ECO:0000313" key="16">
    <source>
        <dbReference type="Proteomes" id="UP001367676"/>
    </source>
</evidence>
<evidence type="ECO:0000256" key="8">
    <source>
        <dbReference type="ARBA" id="ARBA00022919"/>
    </source>
</evidence>
<dbReference type="PRINTS" id="PR00843">
    <property type="entry name" value="GLHYDRLASE30"/>
</dbReference>
<comment type="pathway">
    <text evidence="3">Sphingolipid metabolism.</text>
</comment>
<dbReference type="GO" id="GO:0051246">
    <property type="term" value="P:regulation of protein metabolic process"/>
    <property type="evidence" value="ECO:0007669"/>
    <property type="project" value="UniProtKB-ARBA"/>
</dbReference>
<dbReference type="PANTHER" id="PTHR11069:SF23">
    <property type="entry name" value="LYSOSOMAL ACID GLUCOSYLCERAMIDASE"/>
    <property type="match status" value="1"/>
</dbReference>
<accession>A0AAN9TEI6</accession>
<dbReference type="GO" id="GO:0005764">
    <property type="term" value="C:lysosome"/>
    <property type="evidence" value="ECO:0007669"/>
    <property type="project" value="UniProtKB-ARBA"/>
</dbReference>
<dbReference type="Pfam" id="PF02055">
    <property type="entry name" value="Glyco_hydro_30"/>
    <property type="match status" value="1"/>
</dbReference>
<evidence type="ECO:0000256" key="4">
    <source>
        <dbReference type="ARBA" id="ARBA00005382"/>
    </source>
</evidence>
<evidence type="ECO:0000256" key="10">
    <source>
        <dbReference type="ARBA" id="ARBA00050474"/>
    </source>
</evidence>
<dbReference type="GO" id="GO:0042391">
    <property type="term" value="P:regulation of membrane potential"/>
    <property type="evidence" value="ECO:0007669"/>
    <property type="project" value="UniProtKB-ARBA"/>
</dbReference>
<dbReference type="GO" id="GO:0004348">
    <property type="term" value="F:glucosylceramidase activity"/>
    <property type="evidence" value="ECO:0007669"/>
    <property type="project" value="UniProtKB-EC"/>
</dbReference>
<evidence type="ECO:0000256" key="11">
    <source>
        <dbReference type="ARBA" id="ARBA00051345"/>
    </source>
</evidence>
<organism evidence="15 16">
    <name type="scientific">Parthenolecanium corni</name>
    <dbReference type="NCBI Taxonomy" id="536013"/>
    <lineage>
        <taxon>Eukaryota</taxon>
        <taxon>Metazoa</taxon>
        <taxon>Ecdysozoa</taxon>
        <taxon>Arthropoda</taxon>
        <taxon>Hexapoda</taxon>
        <taxon>Insecta</taxon>
        <taxon>Pterygota</taxon>
        <taxon>Neoptera</taxon>
        <taxon>Paraneoptera</taxon>
        <taxon>Hemiptera</taxon>
        <taxon>Sternorrhyncha</taxon>
        <taxon>Coccoidea</taxon>
        <taxon>Coccidae</taxon>
        <taxon>Parthenolecanium</taxon>
    </lineage>
</organism>
<dbReference type="GO" id="GO:0007040">
    <property type="term" value="P:lysosome organization"/>
    <property type="evidence" value="ECO:0007669"/>
    <property type="project" value="UniProtKB-ARBA"/>
</dbReference>
<protein>
    <recommendedName>
        <fullName evidence="5 12">Glucosylceramidase</fullName>
        <ecNumber evidence="5 12">3.2.1.45</ecNumber>
    </recommendedName>
</protein>
<evidence type="ECO:0000256" key="5">
    <source>
        <dbReference type="ARBA" id="ARBA00012658"/>
    </source>
</evidence>
<evidence type="ECO:0000256" key="7">
    <source>
        <dbReference type="ARBA" id="ARBA00022801"/>
    </source>
</evidence>
<evidence type="ECO:0000256" key="2">
    <source>
        <dbReference type="ARBA" id="ARBA00004760"/>
    </source>
</evidence>
<comment type="catalytic activity">
    <reaction evidence="10">
        <text>a beta-D-glucosylceramide + H2O = an N-acyl-sphingoid base + D-glucose</text>
        <dbReference type="Rhea" id="RHEA:81447"/>
        <dbReference type="ChEBI" id="CHEBI:4167"/>
        <dbReference type="ChEBI" id="CHEBI:15377"/>
        <dbReference type="ChEBI" id="CHEBI:83264"/>
        <dbReference type="ChEBI" id="CHEBI:83273"/>
    </reaction>
    <physiologicalReaction direction="left-to-right" evidence="10">
        <dbReference type="Rhea" id="RHEA:81448"/>
    </physiologicalReaction>
</comment>
<dbReference type="Gene3D" id="3.20.20.80">
    <property type="entry name" value="Glycosidases"/>
    <property type="match status" value="1"/>
</dbReference>
<proteinExistence type="inferred from homology"/>
<dbReference type="SUPFAM" id="SSF51445">
    <property type="entry name" value="(Trans)glycosidases"/>
    <property type="match status" value="1"/>
</dbReference>
<dbReference type="InterPro" id="IPR001139">
    <property type="entry name" value="Glyco_hydro_30"/>
</dbReference>
<reference evidence="15 16" key="1">
    <citation type="submission" date="2024-03" db="EMBL/GenBank/DDBJ databases">
        <title>Adaptation during the transition from Ophiocordyceps entomopathogen to insect associate is accompanied by gene loss and intensified selection.</title>
        <authorList>
            <person name="Ward C.M."/>
            <person name="Onetto C.A."/>
            <person name="Borneman A.R."/>
        </authorList>
    </citation>
    <scope>NUCLEOTIDE SEQUENCE [LARGE SCALE GENOMIC DNA]</scope>
    <source>
        <strain evidence="15">AWRI1</strain>
        <tissue evidence="15">Single Adult Female</tissue>
    </source>
</reference>
<evidence type="ECO:0000256" key="3">
    <source>
        <dbReference type="ARBA" id="ARBA00004991"/>
    </source>
</evidence>
<dbReference type="GO" id="GO:0010605">
    <property type="term" value="P:negative regulation of macromolecule metabolic process"/>
    <property type="evidence" value="ECO:0007669"/>
    <property type="project" value="UniProtKB-ARBA"/>
</dbReference>
<dbReference type="GO" id="GO:0016758">
    <property type="term" value="F:hexosyltransferase activity"/>
    <property type="evidence" value="ECO:0007669"/>
    <property type="project" value="UniProtKB-ARBA"/>
</dbReference>
<feature type="domain" description="Glycosyl hydrolase family 30 beta sandwich" evidence="14">
    <location>
        <begin position="441"/>
        <end position="501"/>
    </location>
</feature>
<dbReference type="PANTHER" id="PTHR11069">
    <property type="entry name" value="GLUCOSYLCERAMIDASE"/>
    <property type="match status" value="1"/>
</dbReference>
<dbReference type="GO" id="GO:0005102">
    <property type="term" value="F:signaling receptor binding"/>
    <property type="evidence" value="ECO:0007669"/>
    <property type="project" value="UniProtKB-ARBA"/>
</dbReference>
<evidence type="ECO:0000259" key="13">
    <source>
        <dbReference type="Pfam" id="PF02055"/>
    </source>
</evidence>
<dbReference type="AlphaFoldDB" id="A0AAN9TEI6"/>
<dbReference type="Proteomes" id="UP001367676">
    <property type="component" value="Unassembled WGS sequence"/>
</dbReference>
<comment type="catalytic activity">
    <reaction evidence="1">
        <text>a beta-D-glucosyl-(1&lt;-&gt;1')-N-acylsphing-4-enine + H2O = an N-acylsphing-4-enine + D-glucose</text>
        <dbReference type="Rhea" id="RHEA:13269"/>
        <dbReference type="ChEBI" id="CHEBI:4167"/>
        <dbReference type="ChEBI" id="CHEBI:15377"/>
        <dbReference type="ChEBI" id="CHEBI:22801"/>
        <dbReference type="ChEBI" id="CHEBI:52639"/>
        <dbReference type="EC" id="3.2.1.45"/>
    </reaction>
    <physiologicalReaction direction="left-to-right" evidence="1">
        <dbReference type="Rhea" id="RHEA:13270"/>
    </physiologicalReaction>
</comment>
<dbReference type="GO" id="GO:0006066">
    <property type="term" value="P:alcohol metabolic process"/>
    <property type="evidence" value="ECO:0007669"/>
    <property type="project" value="UniProtKB-ARBA"/>
</dbReference>
<sequence length="508" mass="57734">MINQKLTTLSRLEAVDSNACIPRKFNFDSVVCVCNATYCDTLSNIRAPLAGNYVIYTSSRDGLRFQRSVGSFQSKATSEGVKYKIYSKRTFQEIYGFGGAFTDSAGINILSLSEPAQNLLLQSYFSKDGLEYVLGRVPIGGTDFSTRGYTYQDNSTDASLKSFSLTQEDLNYKIPIIKRAQSYAQKSLKLIASCWSPPKWMKTNHELTGFGVLKDEYYKAYANYHVKFLDAYKENAIDVWCITTGNEPMNGLLIMNKLNAVGWTPTSQRRWIGQHLGPNMRSSHPNVCILTGDDQRYTLPWWLKTVMEDKEAAKYINGTAVHWYWDFIIPPVQLRKTHEDFPNLFIINSEASYGDKPWDWYKVALGAWKRAEEYAHDIIQDLNNWLVGWVDWNLALNEEGGPTYIKNFVDSPIIVNEAKDEFYKQPMFYAIGHFSKFLTPGSVRIENSVSPANVLETVSVKRPDQSIAIVVLNKKSYDVKLSLANGKDLAVINIPKYSVNSILYKEKT</sequence>
<keyword evidence="8 12" id="KW-0746">Sphingolipid metabolism</keyword>
<comment type="similarity">
    <text evidence="4 12">Belongs to the glycosyl hydrolase 30 family.</text>
</comment>
<keyword evidence="7 12" id="KW-0378">Hydrolase</keyword>
<evidence type="ECO:0000256" key="12">
    <source>
        <dbReference type="RuleBase" id="RU361188"/>
    </source>
</evidence>
<dbReference type="FunFam" id="3.20.20.80:FF:000030">
    <property type="entry name" value="Lysosomal acid glucosylceramidase"/>
    <property type="match status" value="1"/>
</dbReference>
<dbReference type="GO" id="GO:0006680">
    <property type="term" value="P:glucosylceramide catabolic process"/>
    <property type="evidence" value="ECO:0007669"/>
    <property type="project" value="UniProtKB-ARBA"/>
</dbReference>
<dbReference type="EC" id="3.2.1.45" evidence="5 12"/>
<gene>
    <name evidence="15" type="ORF">V9T40_004145</name>
</gene>